<dbReference type="InterPro" id="IPR008969">
    <property type="entry name" value="CarboxyPept-like_regulatory"/>
</dbReference>
<evidence type="ECO:0000256" key="4">
    <source>
        <dbReference type="ARBA" id="ARBA00022692"/>
    </source>
</evidence>
<keyword evidence="6 10" id="KW-0798">TonB box</keyword>
<evidence type="ECO:0000256" key="5">
    <source>
        <dbReference type="ARBA" id="ARBA00022729"/>
    </source>
</evidence>
<evidence type="ECO:0000259" key="12">
    <source>
        <dbReference type="Pfam" id="PF07715"/>
    </source>
</evidence>
<keyword evidence="7 10" id="KW-0472">Membrane</keyword>
<protein>
    <submittedName>
        <fullName evidence="13">Putative TonB-dependent outer membrane receptor</fullName>
    </submittedName>
</protein>
<evidence type="ECO:0000256" key="6">
    <source>
        <dbReference type="ARBA" id="ARBA00023077"/>
    </source>
</evidence>
<dbReference type="InterPro" id="IPR037066">
    <property type="entry name" value="Plug_dom_sf"/>
</dbReference>
<keyword evidence="8 13" id="KW-0675">Receptor</keyword>
<keyword evidence="3" id="KW-1134">Transmembrane beta strand</keyword>
<feature type="domain" description="TonB-dependent receptor plug" evidence="12">
    <location>
        <begin position="243"/>
        <end position="314"/>
    </location>
</feature>
<dbReference type="PANTHER" id="PTHR30069:SF29">
    <property type="entry name" value="HEMOGLOBIN AND HEMOGLOBIN-HAPTOGLOBIN-BINDING PROTEIN 1-RELATED"/>
    <property type="match status" value="1"/>
</dbReference>
<dbReference type="Pfam" id="PF00593">
    <property type="entry name" value="TonB_dep_Rec_b-barrel"/>
    <property type="match status" value="1"/>
</dbReference>
<dbReference type="OrthoDB" id="9803050at2"/>
<dbReference type="InterPro" id="IPR036942">
    <property type="entry name" value="Beta-barrel_TonB_sf"/>
</dbReference>
<keyword evidence="5" id="KW-0732">Signal</keyword>
<evidence type="ECO:0000256" key="3">
    <source>
        <dbReference type="ARBA" id="ARBA00022452"/>
    </source>
</evidence>
<dbReference type="GO" id="GO:0044718">
    <property type="term" value="P:siderophore transmembrane transport"/>
    <property type="evidence" value="ECO:0007669"/>
    <property type="project" value="TreeGrafter"/>
</dbReference>
<evidence type="ECO:0000256" key="9">
    <source>
        <dbReference type="ARBA" id="ARBA00023237"/>
    </source>
</evidence>
<dbReference type="PANTHER" id="PTHR30069">
    <property type="entry name" value="TONB-DEPENDENT OUTER MEMBRANE RECEPTOR"/>
    <property type="match status" value="1"/>
</dbReference>
<evidence type="ECO:0000256" key="7">
    <source>
        <dbReference type="ARBA" id="ARBA00023136"/>
    </source>
</evidence>
<dbReference type="EMBL" id="LT634361">
    <property type="protein sequence ID" value="SFZ85000.1"/>
    <property type="molecule type" value="Genomic_DNA"/>
</dbReference>
<dbReference type="Pfam" id="PF13715">
    <property type="entry name" value="CarbopepD_reg_2"/>
    <property type="match status" value="1"/>
</dbReference>
<dbReference type="InterPro" id="IPR039426">
    <property type="entry name" value="TonB-dep_rcpt-like"/>
</dbReference>
<gene>
    <name evidence="13" type="ORF">MARIT_3007</name>
</gene>
<comment type="subcellular location">
    <subcellularLocation>
        <location evidence="1">Cell outer membrane</location>
        <topology evidence="1">Multi-pass membrane protein</topology>
    </subcellularLocation>
</comment>
<dbReference type="SUPFAM" id="SSF56935">
    <property type="entry name" value="Porins"/>
    <property type="match status" value="1"/>
</dbReference>
<keyword evidence="14" id="KW-1185">Reference proteome</keyword>
<dbReference type="AlphaFoldDB" id="A0A2H1EE10"/>
<dbReference type="Proteomes" id="UP000231564">
    <property type="component" value="Chromosome MARIT"/>
</dbReference>
<dbReference type="Gene3D" id="2.170.130.10">
    <property type="entry name" value="TonB-dependent receptor, plug domain"/>
    <property type="match status" value="1"/>
</dbReference>
<organism evidence="13 14">
    <name type="scientific">Tenacibaculum maritimum NCIMB 2154</name>
    <dbReference type="NCBI Taxonomy" id="1349785"/>
    <lineage>
        <taxon>Bacteria</taxon>
        <taxon>Pseudomonadati</taxon>
        <taxon>Bacteroidota</taxon>
        <taxon>Flavobacteriia</taxon>
        <taxon>Flavobacteriales</taxon>
        <taxon>Flavobacteriaceae</taxon>
        <taxon>Tenacibaculum</taxon>
    </lineage>
</organism>
<keyword evidence="9" id="KW-0998">Cell outer membrane</keyword>
<dbReference type="Pfam" id="PF07715">
    <property type="entry name" value="Plug"/>
    <property type="match status" value="1"/>
</dbReference>
<dbReference type="STRING" id="1349785.GCA_000509405_02567"/>
<proteinExistence type="inferred from homology"/>
<evidence type="ECO:0000256" key="1">
    <source>
        <dbReference type="ARBA" id="ARBA00004571"/>
    </source>
</evidence>
<accession>A0A2H1EE10</accession>
<dbReference type="Gene3D" id="2.40.170.20">
    <property type="entry name" value="TonB-dependent receptor, beta-barrel domain"/>
    <property type="match status" value="1"/>
</dbReference>
<evidence type="ECO:0000313" key="14">
    <source>
        <dbReference type="Proteomes" id="UP000231564"/>
    </source>
</evidence>
<evidence type="ECO:0000313" key="13">
    <source>
        <dbReference type="EMBL" id="SFZ85000.1"/>
    </source>
</evidence>
<sequence>MGRIALGNKPCKTIFLGILFCFMNMYSQEEMPINSLDAIVLKIKRKKMPIKQVFKLIEQQKIGLAYSSNKIDVTKELFLKKKKYSIRELLTLSIQGTSLKILQLKNKVLLINKNKRSRYIVVSGYIKEAFTKEPLIGASIYTADLTTGAIANNYGFYSLKLERDKDTLIASYLGFKAKKLHLTIDKDTIFHNFYLLLNQDNLEEVVIDGKLYLYKKHTKSHERILKEGIDNGVNLFGESDFIKTLQTKVGVISNFGGVGNLNVRAGNANHNLVLMDGIPVYNYNHMGGVFSIFNSQAIKKVDFYKGVFPANYNGRLSSVIDVRTKDGDKDKYHGGIVWTPIAISSFLEGPIAKGKSSFLTSFRKSILGFFIGAVDMSIYDFNFKVNYDIDQFNKLYFSLYAGRDRFKESSELPLLDGLDLNWGNFLTSVKWNHIYTPNVFQHTSFTYSEFDNKMGTNSMVNEKGEKVNAINKIKDISLKTDFEYYTPSIQTNFGLSFKYVAFKSPLESLSLLNRKKIFENRSIHAISYVQSEVKLTDKLRLSLGFNSSTYIVKGKSLWNFLPRATITYTPSPKNEWFGSFSMLSQFDHEITIGPISLPSEFRAPSTKELLPEESTIIELGYQRRFDKNSFLNIQAYYKQLHGIIRYRAGQSSLGEWLAPKLKDRVLIGARSSKGVELQFVKKMKKGSVEISYALSDSEDYFDAINKGISFPSELDIRNMINISFNVMFNQYLSFNISGNYSSGRRISIPKQTFIKIDDVLDVDAVNDQSMYSYQIDKPNEYRLADNYHLNLGGKYRTNLKKYNYWEFGLGVHNLIANPVPFFVNTSIDSNTKKIIIEKSNPINFLPYISVRYKF</sequence>
<evidence type="ECO:0000259" key="11">
    <source>
        <dbReference type="Pfam" id="PF00593"/>
    </source>
</evidence>
<keyword evidence="2" id="KW-0813">Transport</keyword>
<keyword evidence="4" id="KW-0812">Transmembrane</keyword>
<evidence type="ECO:0000256" key="10">
    <source>
        <dbReference type="RuleBase" id="RU003357"/>
    </source>
</evidence>
<dbReference type="InterPro" id="IPR012910">
    <property type="entry name" value="Plug_dom"/>
</dbReference>
<evidence type="ECO:0000256" key="8">
    <source>
        <dbReference type="ARBA" id="ARBA00023170"/>
    </source>
</evidence>
<name>A0A2H1EE10_9FLAO</name>
<dbReference type="SUPFAM" id="SSF49464">
    <property type="entry name" value="Carboxypeptidase regulatory domain-like"/>
    <property type="match status" value="1"/>
</dbReference>
<feature type="domain" description="TonB-dependent receptor-like beta-barrel" evidence="11">
    <location>
        <begin position="400"/>
        <end position="814"/>
    </location>
</feature>
<dbReference type="GO" id="GO:0015344">
    <property type="term" value="F:siderophore uptake transmembrane transporter activity"/>
    <property type="evidence" value="ECO:0007669"/>
    <property type="project" value="TreeGrafter"/>
</dbReference>
<dbReference type="InterPro" id="IPR000531">
    <property type="entry name" value="Beta-barrel_TonB"/>
</dbReference>
<dbReference type="KEGG" id="tmar:MARIT_3007"/>
<dbReference type="GO" id="GO:0009279">
    <property type="term" value="C:cell outer membrane"/>
    <property type="evidence" value="ECO:0007669"/>
    <property type="project" value="UniProtKB-SubCell"/>
</dbReference>
<comment type="similarity">
    <text evidence="10">Belongs to the TonB-dependent receptor family.</text>
</comment>
<reference evidence="13 14" key="1">
    <citation type="submission" date="2016-11" db="EMBL/GenBank/DDBJ databases">
        <authorList>
            <person name="Jaros S."/>
            <person name="Januszkiewicz K."/>
            <person name="Wedrychowicz H."/>
        </authorList>
    </citation>
    <scope>NUCLEOTIDE SEQUENCE [LARGE SCALE GENOMIC DNA]</scope>
    <source>
        <strain evidence="13">NCIMB 2154T</strain>
    </source>
</reference>
<evidence type="ECO:0000256" key="2">
    <source>
        <dbReference type="ARBA" id="ARBA00022448"/>
    </source>
</evidence>